<gene>
    <name evidence="6" type="ORF">PGLA1383_LOCUS41612</name>
</gene>
<dbReference type="Gene3D" id="3.30.200.20">
    <property type="entry name" value="Phosphorylase Kinase, domain 1"/>
    <property type="match status" value="1"/>
</dbReference>
<evidence type="ECO:0000313" key="7">
    <source>
        <dbReference type="Proteomes" id="UP000654075"/>
    </source>
</evidence>
<feature type="domain" description="Protein kinase" evidence="5">
    <location>
        <begin position="79"/>
        <end position="400"/>
    </location>
</feature>
<organism evidence="6 7">
    <name type="scientific">Polarella glacialis</name>
    <name type="common">Dinoflagellate</name>
    <dbReference type="NCBI Taxonomy" id="89957"/>
    <lineage>
        <taxon>Eukaryota</taxon>
        <taxon>Sar</taxon>
        <taxon>Alveolata</taxon>
        <taxon>Dinophyceae</taxon>
        <taxon>Suessiales</taxon>
        <taxon>Suessiaceae</taxon>
        <taxon>Polarella</taxon>
    </lineage>
</organism>
<feature type="region of interest" description="Disordered" evidence="4">
    <location>
        <begin position="729"/>
        <end position="758"/>
    </location>
</feature>
<feature type="compositionally biased region" description="Basic and acidic residues" evidence="4">
    <location>
        <begin position="606"/>
        <end position="635"/>
    </location>
</feature>
<dbReference type="InterPro" id="IPR011009">
    <property type="entry name" value="Kinase-like_dom_sf"/>
</dbReference>
<keyword evidence="1 3" id="KW-0547">Nucleotide-binding</keyword>
<evidence type="ECO:0000256" key="4">
    <source>
        <dbReference type="SAM" id="MobiDB-lite"/>
    </source>
</evidence>
<protein>
    <recommendedName>
        <fullName evidence="5">Protein kinase domain-containing protein</fullName>
    </recommendedName>
</protein>
<dbReference type="PROSITE" id="PS00107">
    <property type="entry name" value="PROTEIN_KINASE_ATP"/>
    <property type="match status" value="1"/>
</dbReference>
<feature type="binding site" evidence="3">
    <location>
        <position position="108"/>
    </location>
    <ligand>
        <name>ATP</name>
        <dbReference type="ChEBI" id="CHEBI:30616"/>
    </ligand>
</feature>
<evidence type="ECO:0000256" key="3">
    <source>
        <dbReference type="PROSITE-ProRule" id="PRU10141"/>
    </source>
</evidence>
<feature type="region of interest" description="Disordered" evidence="4">
    <location>
        <begin position="605"/>
        <end position="669"/>
    </location>
</feature>
<dbReference type="AlphaFoldDB" id="A0A813GHP8"/>
<dbReference type="PROSITE" id="PS00108">
    <property type="entry name" value="PROTEIN_KINASE_ST"/>
    <property type="match status" value="1"/>
</dbReference>
<evidence type="ECO:0000256" key="2">
    <source>
        <dbReference type="ARBA" id="ARBA00022840"/>
    </source>
</evidence>
<keyword evidence="2 3" id="KW-0067">ATP-binding</keyword>
<dbReference type="EMBL" id="CAJNNV010028411">
    <property type="protein sequence ID" value="CAE8624496.1"/>
    <property type="molecule type" value="Genomic_DNA"/>
</dbReference>
<accession>A0A813GHP8</accession>
<reference evidence="6" key="1">
    <citation type="submission" date="2021-02" db="EMBL/GenBank/DDBJ databases">
        <authorList>
            <person name="Dougan E. K."/>
            <person name="Rhodes N."/>
            <person name="Thang M."/>
            <person name="Chan C."/>
        </authorList>
    </citation>
    <scope>NUCLEOTIDE SEQUENCE</scope>
</reference>
<dbReference type="InterPro" id="IPR008271">
    <property type="entry name" value="Ser/Thr_kinase_AS"/>
</dbReference>
<sequence>MASAGATWLQPISLASSGVPAVVRRRPQLSLKLELPLHEMQARTQFFPGCYTLASHPSSGSGARAAEEGSSSLSFEETFKLGEVLGSGSTSVVRRATRKTDGQNYAVKCVSTVDEEVHQFTRDEYELVRSLRHPAIITFRLWYESHVSCFICMDLCAGGSIESFVKKEGPFNEVLVQQLGLQLLRGVNYLHHKRVVHRDLKPANLLMHRLSASTTAGVHTAASGASLASGSCCRTSPSPFDAEPGCIGDYSNWQLKITDFNSAKRIGKGEGLLLTDRGTQMYSAPELRFGRVWNERIDIWACGLCLYFMFKKVVPFFSNDPKVREALLVGKLPYVDWSNISHSAGNLIRSSFQELSRARLYNAYERLSFAHGRRQCFASRQCLMVDPTDRPTAMELHGKLQTCTRCRPTVGTGSPEGIATNRRNSEPCPAERCALLQSCGLVSLPSRHSSGSRPRSGSGTDIGALRFESEEKLDRLLSQPAGLGSPSRSHSAFGQLLAARISRGRPSSFFGIPANSRTGRASPDVDSFRPATRGVLDAQLSALQKGAFAARRSASMYLATPTTEPRVCNLSHHQMSPHAARPSMLSKEPSRFDVLLRLANAKYRHTHEELRGERDQPRSRNGSKEAAAKAPDSRKASKHFAQMNGGLEASLIQEGDCTEETRSSDGDWQTDLPFRSLCDQKAEVPSWDSAELRRIRKHSEIAPQPIGRVEKVSCWHCLPPWRWCEGRKPKPCSEARGRQDESPKGTRGRTRGKEGRHNEGEILLDMLSNGLPFLAPLDLGPPALIGNVDSYAFTS</sequence>
<dbReference type="SMART" id="SM00220">
    <property type="entry name" value="S_TKc"/>
    <property type="match status" value="1"/>
</dbReference>
<evidence type="ECO:0000256" key="1">
    <source>
        <dbReference type="ARBA" id="ARBA00022741"/>
    </source>
</evidence>
<keyword evidence="7" id="KW-1185">Reference proteome</keyword>
<evidence type="ECO:0000313" key="6">
    <source>
        <dbReference type="EMBL" id="CAE8624496.1"/>
    </source>
</evidence>
<comment type="caution">
    <text evidence="6">The sequence shown here is derived from an EMBL/GenBank/DDBJ whole genome shotgun (WGS) entry which is preliminary data.</text>
</comment>
<feature type="compositionally biased region" description="Basic and acidic residues" evidence="4">
    <location>
        <begin position="729"/>
        <end position="744"/>
    </location>
</feature>
<dbReference type="InterPro" id="IPR000719">
    <property type="entry name" value="Prot_kinase_dom"/>
</dbReference>
<dbReference type="Pfam" id="PF00069">
    <property type="entry name" value="Pkinase"/>
    <property type="match status" value="1"/>
</dbReference>
<dbReference type="OrthoDB" id="266718at2759"/>
<proteinExistence type="predicted"/>
<dbReference type="Gene3D" id="1.10.510.10">
    <property type="entry name" value="Transferase(Phosphotransferase) domain 1"/>
    <property type="match status" value="1"/>
</dbReference>
<dbReference type="GO" id="GO:0005524">
    <property type="term" value="F:ATP binding"/>
    <property type="evidence" value="ECO:0007669"/>
    <property type="project" value="UniProtKB-UniRule"/>
</dbReference>
<dbReference type="GO" id="GO:0004672">
    <property type="term" value="F:protein kinase activity"/>
    <property type="evidence" value="ECO:0007669"/>
    <property type="project" value="InterPro"/>
</dbReference>
<name>A0A813GHP8_POLGL</name>
<evidence type="ECO:0000259" key="5">
    <source>
        <dbReference type="PROSITE" id="PS50011"/>
    </source>
</evidence>
<dbReference type="PROSITE" id="PS50011">
    <property type="entry name" value="PROTEIN_KINASE_DOM"/>
    <property type="match status" value="1"/>
</dbReference>
<dbReference type="PANTHER" id="PTHR24347">
    <property type="entry name" value="SERINE/THREONINE-PROTEIN KINASE"/>
    <property type="match status" value="1"/>
</dbReference>
<dbReference type="InterPro" id="IPR017441">
    <property type="entry name" value="Protein_kinase_ATP_BS"/>
</dbReference>
<dbReference type="Proteomes" id="UP000654075">
    <property type="component" value="Unassembled WGS sequence"/>
</dbReference>
<dbReference type="SUPFAM" id="SSF56112">
    <property type="entry name" value="Protein kinase-like (PK-like)"/>
    <property type="match status" value="1"/>
</dbReference>